<dbReference type="GO" id="GO:0003676">
    <property type="term" value="F:nucleic acid binding"/>
    <property type="evidence" value="ECO:0007669"/>
    <property type="project" value="InterPro"/>
</dbReference>
<feature type="compositionally biased region" description="Basic and acidic residues" evidence="1">
    <location>
        <begin position="123"/>
        <end position="139"/>
    </location>
</feature>
<dbReference type="AlphaFoldDB" id="A0A2P5EU33"/>
<dbReference type="InterPro" id="IPR045211">
    <property type="entry name" value="TFP11/STIP/Ntr1"/>
</dbReference>
<proteinExistence type="predicted"/>
<dbReference type="PANTHER" id="PTHR23329">
    <property type="entry name" value="TUFTELIN-INTERACTING PROTEIN 11-RELATED"/>
    <property type="match status" value="1"/>
</dbReference>
<dbReference type="OrthoDB" id="1729282at2759"/>
<dbReference type="SMART" id="SM00443">
    <property type="entry name" value="G_patch"/>
    <property type="match status" value="1"/>
</dbReference>
<dbReference type="GO" id="GO:0071008">
    <property type="term" value="C:U2-type post-mRNA release spliceosomal complex"/>
    <property type="evidence" value="ECO:0007669"/>
    <property type="project" value="TreeGrafter"/>
</dbReference>
<feature type="region of interest" description="Disordered" evidence="1">
    <location>
        <begin position="122"/>
        <end position="145"/>
    </location>
</feature>
<dbReference type="PANTHER" id="PTHR23329:SF1">
    <property type="entry name" value="TUFTELIN-INTERACTING PROTEIN 11"/>
    <property type="match status" value="1"/>
</dbReference>
<evidence type="ECO:0000259" key="2">
    <source>
        <dbReference type="PROSITE" id="PS50174"/>
    </source>
</evidence>
<comment type="caution">
    <text evidence="3">The sequence shown here is derived from an EMBL/GenBank/DDBJ whole genome shotgun (WGS) entry which is preliminary data.</text>
</comment>
<dbReference type="STRING" id="63057.A0A2P5EU33"/>
<sequence>MESSAAMDDDPPSPSRDRNLVDDDNCEVRSPHPGLGSDSDSFSFSSSSIDEVYDEKLPRVSVKQRNNSLQWQNKTLYDYGIGKKLLEKMGYKLERGLGKNEQGITEPIIAKGRPCPRMGLGYHDPKERQRQRLRPEKPKVSKALPVSEGRVERNLWSKRAVGKEKTKQEDRTAGGDVLKVVDMRGPQPRVLTNLVNSNAEEGAKTEGLLMPELQHNIRLIVDLIGFDISKISEDLWRERERHYSA</sequence>
<gene>
    <name evidence="3" type="ORF">TorRG33x02_151330</name>
</gene>
<evidence type="ECO:0000256" key="1">
    <source>
        <dbReference type="SAM" id="MobiDB-lite"/>
    </source>
</evidence>
<reference evidence="4" key="1">
    <citation type="submission" date="2016-06" db="EMBL/GenBank/DDBJ databases">
        <title>Parallel loss of symbiosis genes in relatives of nitrogen-fixing non-legume Parasponia.</title>
        <authorList>
            <person name="Van Velzen R."/>
            <person name="Holmer R."/>
            <person name="Bu F."/>
            <person name="Rutten L."/>
            <person name="Van Zeijl A."/>
            <person name="Liu W."/>
            <person name="Santuari L."/>
            <person name="Cao Q."/>
            <person name="Sharma T."/>
            <person name="Shen D."/>
            <person name="Roswanjaya Y."/>
            <person name="Wardhani T."/>
            <person name="Kalhor M.S."/>
            <person name="Jansen J."/>
            <person name="Van den Hoogen J."/>
            <person name="Gungor B."/>
            <person name="Hartog M."/>
            <person name="Hontelez J."/>
            <person name="Verver J."/>
            <person name="Yang W.-C."/>
            <person name="Schijlen E."/>
            <person name="Repin R."/>
            <person name="Schilthuizen M."/>
            <person name="Schranz E."/>
            <person name="Heidstra R."/>
            <person name="Miyata K."/>
            <person name="Fedorova E."/>
            <person name="Kohlen W."/>
            <person name="Bisseling T."/>
            <person name="Smit S."/>
            <person name="Geurts R."/>
        </authorList>
    </citation>
    <scope>NUCLEOTIDE SEQUENCE [LARGE SCALE GENOMIC DNA]</scope>
    <source>
        <strain evidence="4">cv. RG33-2</strain>
    </source>
</reference>
<organism evidence="3 4">
    <name type="scientific">Trema orientale</name>
    <name type="common">Charcoal tree</name>
    <name type="synonym">Celtis orientalis</name>
    <dbReference type="NCBI Taxonomy" id="63057"/>
    <lineage>
        <taxon>Eukaryota</taxon>
        <taxon>Viridiplantae</taxon>
        <taxon>Streptophyta</taxon>
        <taxon>Embryophyta</taxon>
        <taxon>Tracheophyta</taxon>
        <taxon>Spermatophyta</taxon>
        <taxon>Magnoliopsida</taxon>
        <taxon>eudicotyledons</taxon>
        <taxon>Gunneridae</taxon>
        <taxon>Pentapetalae</taxon>
        <taxon>rosids</taxon>
        <taxon>fabids</taxon>
        <taxon>Rosales</taxon>
        <taxon>Cannabaceae</taxon>
        <taxon>Trema</taxon>
    </lineage>
</organism>
<dbReference type="EMBL" id="JXTC01000098">
    <property type="protein sequence ID" value="PON89058.1"/>
    <property type="molecule type" value="Genomic_DNA"/>
</dbReference>
<accession>A0A2P5EU33</accession>
<evidence type="ECO:0000313" key="4">
    <source>
        <dbReference type="Proteomes" id="UP000237000"/>
    </source>
</evidence>
<protein>
    <submittedName>
        <fullName evidence="3">G-patch domain containing protein</fullName>
    </submittedName>
</protein>
<feature type="compositionally biased region" description="Low complexity" evidence="1">
    <location>
        <begin position="37"/>
        <end position="46"/>
    </location>
</feature>
<name>A0A2P5EU33_TREOI</name>
<feature type="compositionally biased region" description="Basic and acidic residues" evidence="1">
    <location>
        <begin position="15"/>
        <end position="30"/>
    </location>
</feature>
<dbReference type="InterPro" id="IPR000467">
    <property type="entry name" value="G_patch_dom"/>
</dbReference>
<feature type="region of interest" description="Disordered" evidence="1">
    <location>
        <begin position="1"/>
        <end position="46"/>
    </location>
</feature>
<dbReference type="InParanoid" id="A0A2P5EU33"/>
<dbReference type="GO" id="GO:0000390">
    <property type="term" value="P:spliceosomal complex disassembly"/>
    <property type="evidence" value="ECO:0007669"/>
    <property type="project" value="InterPro"/>
</dbReference>
<keyword evidence="4" id="KW-1185">Reference proteome</keyword>
<dbReference type="PROSITE" id="PS50174">
    <property type="entry name" value="G_PATCH"/>
    <property type="match status" value="1"/>
</dbReference>
<dbReference type="Pfam" id="PF01585">
    <property type="entry name" value="G-patch"/>
    <property type="match status" value="1"/>
</dbReference>
<evidence type="ECO:0000313" key="3">
    <source>
        <dbReference type="EMBL" id="PON89058.1"/>
    </source>
</evidence>
<feature type="domain" description="G-patch" evidence="2">
    <location>
        <begin position="78"/>
        <end position="125"/>
    </location>
</feature>
<dbReference type="Proteomes" id="UP000237000">
    <property type="component" value="Unassembled WGS sequence"/>
</dbReference>